<proteinExistence type="inferred from homology"/>
<organism evidence="7 8">
    <name type="scientific">Dictyostelium purpureum</name>
    <name type="common">Slime mold</name>
    <dbReference type="NCBI Taxonomy" id="5786"/>
    <lineage>
        <taxon>Eukaryota</taxon>
        <taxon>Amoebozoa</taxon>
        <taxon>Evosea</taxon>
        <taxon>Eumycetozoa</taxon>
        <taxon>Dictyostelia</taxon>
        <taxon>Dictyosteliales</taxon>
        <taxon>Dictyosteliaceae</taxon>
        <taxon>Dictyostelium</taxon>
    </lineage>
</organism>
<dbReference type="FunCoup" id="F1A5V2">
    <property type="interactions" value="2"/>
</dbReference>
<dbReference type="PROSITE" id="PS51340">
    <property type="entry name" value="MOSC"/>
    <property type="match status" value="1"/>
</dbReference>
<evidence type="ECO:0000313" key="8">
    <source>
        <dbReference type="Proteomes" id="UP000001064"/>
    </source>
</evidence>
<dbReference type="Gene3D" id="3.90.1150.10">
    <property type="entry name" value="Aspartate Aminotransferase, domain 1"/>
    <property type="match status" value="1"/>
</dbReference>
<dbReference type="Pfam" id="PF03476">
    <property type="entry name" value="MOSC_N"/>
    <property type="match status" value="1"/>
</dbReference>
<dbReference type="PANTHER" id="PTHR14237">
    <property type="entry name" value="MOLYBDOPTERIN COFACTOR SULFURASE MOSC"/>
    <property type="match status" value="1"/>
</dbReference>
<dbReference type="GO" id="GO:0030151">
    <property type="term" value="F:molybdenum ion binding"/>
    <property type="evidence" value="ECO:0007669"/>
    <property type="project" value="UniProtKB-UniRule"/>
</dbReference>
<gene>
    <name evidence="7" type="ORF">DICPUDRAFT_59401</name>
</gene>
<dbReference type="Proteomes" id="UP000001064">
    <property type="component" value="Unassembled WGS sequence"/>
</dbReference>
<dbReference type="InterPro" id="IPR015422">
    <property type="entry name" value="PyrdxlP-dep_Trfase_small"/>
</dbReference>
<dbReference type="EC" id="2.8.1.9" evidence="4"/>
<feature type="domain" description="MOSC" evidence="6">
    <location>
        <begin position="789"/>
        <end position="990"/>
    </location>
</feature>
<reference evidence="8" key="1">
    <citation type="journal article" date="2011" name="Genome Biol.">
        <title>Comparative genomics of the social amoebae Dictyostelium discoideum and Dictyostelium purpureum.</title>
        <authorList>
            <consortium name="US DOE Joint Genome Institute (JGI-PGF)"/>
            <person name="Sucgang R."/>
            <person name="Kuo A."/>
            <person name="Tian X."/>
            <person name="Salerno W."/>
            <person name="Parikh A."/>
            <person name="Feasley C.L."/>
            <person name="Dalin E."/>
            <person name="Tu H."/>
            <person name="Huang E."/>
            <person name="Barry K."/>
            <person name="Lindquist E."/>
            <person name="Shapiro H."/>
            <person name="Bruce D."/>
            <person name="Schmutz J."/>
            <person name="Salamov A."/>
            <person name="Fey P."/>
            <person name="Gaudet P."/>
            <person name="Anjard C."/>
            <person name="Babu M.M."/>
            <person name="Basu S."/>
            <person name="Bushmanova Y."/>
            <person name="van der Wel H."/>
            <person name="Katoh-Kurasawa M."/>
            <person name="Dinh C."/>
            <person name="Coutinho P.M."/>
            <person name="Saito T."/>
            <person name="Elias M."/>
            <person name="Schaap P."/>
            <person name="Kay R.R."/>
            <person name="Henrissat B."/>
            <person name="Eichinger L."/>
            <person name="Rivero F."/>
            <person name="Putnam N.H."/>
            <person name="West C.M."/>
            <person name="Loomis W.F."/>
            <person name="Chisholm R.L."/>
            <person name="Shaulsky G."/>
            <person name="Strassmann J.E."/>
            <person name="Queller D.C."/>
            <person name="Kuspa A."/>
            <person name="Grigoriev I.V."/>
        </authorList>
    </citation>
    <scope>NUCLEOTIDE SEQUENCE [LARGE SCALE GENOMIC DNA]</scope>
    <source>
        <strain evidence="8">QSDP1</strain>
    </source>
</reference>
<protein>
    <recommendedName>
        <fullName evidence="4">Molybdenum cofactor sulfurase</fullName>
        <shortName evidence="4">MCS</shortName>
        <shortName evidence="4">MOS</shortName>
        <shortName evidence="4">MoCo sulfurase</shortName>
        <ecNumber evidence="4">2.8.1.9</ecNumber>
    </recommendedName>
    <alternativeName>
        <fullName evidence="4">Molybdenum cofactor sulfurtransferase</fullName>
    </alternativeName>
</protein>
<evidence type="ECO:0000256" key="3">
    <source>
        <dbReference type="ARBA" id="ARBA00023150"/>
    </source>
</evidence>
<dbReference type="EMBL" id="GL871641">
    <property type="protein sequence ID" value="EGC28429.1"/>
    <property type="molecule type" value="Genomic_DNA"/>
</dbReference>
<feature type="modified residue" description="N6-(pyridoxal phosphate)lysine" evidence="4">
    <location>
        <position position="351"/>
    </location>
</feature>
<dbReference type="GO" id="GO:0016829">
    <property type="term" value="F:lyase activity"/>
    <property type="evidence" value="ECO:0007669"/>
    <property type="project" value="UniProtKB-UniRule"/>
</dbReference>
<dbReference type="InterPro" id="IPR005302">
    <property type="entry name" value="MoCF_Sase_C"/>
</dbReference>
<feature type="region of interest" description="Disordered" evidence="5">
    <location>
        <begin position="50"/>
        <end position="86"/>
    </location>
</feature>
<dbReference type="GO" id="GO:0030170">
    <property type="term" value="F:pyridoxal phosphate binding"/>
    <property type="evidence" value="ECO:0007669"/>
    <property type="project" value="UniProtKB-UniRule"/>
</dbReference>
<evidence type="ECO:0000313" key="7">
    <source>
        <dbReference type="EMBL" id="EGC28429.1"/>
    </source>
</evidence>
<comment type="similarity">
    <text evidence="4">Belongs to the class-V pyridoxal-phosphate-dependent aminotransferase family. MOCOS subfamily.</text>
</comment>
<dbReference type="SUPFAM" id="SSF53383">
    <property type="entry name" value="PLP-dependent transferases"/>
    <property type="match status" value="1"/>
</dbReference>
<dbReference type="SUPFAM" id="SSF141673">
    <property type="entry name" value="MOSC N-terminal domain-like"/>
    <property type="match status" value="1"/>
</dbReference>
<evidence type="ECO:0000256" key="4">
    <source>
        <dbReference type="HAMAP-Rule" id="MF_03050"/>
    </source>
</evidence>
<comment type="catalytic activity">
    <reaction evidence="4">
        <text>Mo-molybdopterin + L-cysteine + AH2 = thio-Mo-molybdopterin + L-alanine + A + H2O</text>
        <dbReference type="Rhea" id="RHEA:42636"/>
        <dbReference type="ChEBI" id="CHEBI:13193"/>
        <dbReference type="ChEBI" id="CHEBI:15377"/>
        <dbReference type="ChEBI" id="CHEBI:17499"/>
        <dbReference type="ChEBI" id="CHEBI:35235"/>
        <dbReference type="ChEBI" id="CHEBI:57972"/>
        <dbReference type="ChEBI" id="CHEBI:71302"/>
        <dbReference type="ChEBI" id="CHEBI:82685"/>
        <dbReference type="EC" id="2.8.1.9"/>
    </reaction>
</comment>
<keyword evidence="2 4" id="KW-0663">Pyridoxal phosphate</keyword>
<accession>F1A5V2</accession>
<dbReference type="Pfam" id="PF03473">
    <property type="entry name" value="MOSC"/>
    <property type="match status" value="1"/>
</dbReference>
<dbReference type="STRING" id="5786.F1A5V2"/>
<dbReference type="InParanoid" id="F1A5V2"/>
<dbReference type="KEGG" id="dpp:DICPUDRAFT_59401"/>
<sequence>MLIFIVSIIITFLTVFVFKKFLNNNNSNNQQDNDNSVNNKLKKEIINTNKSIDNSNNNNNNNNNNVVDSSNSVDNKNNEKINNPLENDNKYKEEFLKFKNRFSKNNEYGYNGAIDLELRNHYSGNDDDDQFPKLKDIIYFDHTASTLPSKNQIKNISSNFLNNIYCNPHSINPIGLKTKESVDSIRELILNHFNAPYKQYSVIFTSGCTDSLKKVGEYFPWSENSKFYYSLEAHNSLLGIREYACEKGASFQSISSLYFKNNSFSDIMEIIEGDQLSASKKSDDSQVSYSLFGFPGQCNYSGSKYPLSIINQIQKKFKNVKVLLDAASLVGTSPLDLSKYPADFITISFYKMFGFPTGLGALIVKNDSSSILNKVYFSGGTVNASMAQERFHVHRDNIAAKFEDGTIDYMNIISLKEGFDQLERLGMENIQSHTFSMVQWLKEEISKLTHSNQMPLCLLYTDNHYKDPNKQGAIINFNLLRSTGEMVGYNEVEKLASLSNIFIRSGCFCNPGACHGYLNLTKSDIEEHLKEGHICWDDKDILNGKPTGSLRLSLGYMNNFEDLYKFVEFLKTNFINDHEKSRVYGVSTCGNRDKNKNKMNYLLNNQKLNSSGINGGIGIDIPQNESDNESESENEFGGGGACDDESGLQSDSQSDSSVELSEIYVYPVKSCSGYRVTNGKWELVASGLKYDREWTIIDQSGNYLNQKKLPILALIQTDIDLISDKLVLTAPEMKPISISLSYYPVSAFDQIQVCGDKVDGLLYGDKDFNSATQIDNVTNWLYQFTGKKCYLVRKAPESFRKSKVDDSNKISFANESPYLLINEESVKDLKERIYSDNPNSDKSEWNWISKHSFRANLIIKGGKPYQEDLWSQFQLISDNEENNQGNGGGSPSITATKHPLLFNLVGDCNRCKMVCINQKMGIEEREPLTTLSKYRRSNGKIIFGQHLNLSDSILNIINSNNSIGNGGSSESSTSLPTPVFINVPSKIKVISERY</sequence>
<dbReference type="GO" id="GO:0008265">
    <property type="term" value="F:molybdenum cofactor sulfurtransferase activity"/>
    <property type="evidence" value="ECO:0000318"/>
    <property type="project" value="GO_Central"/>
</dbReference>
<keyword evidence="8" id="KW-1185">Reference proteome</keyword>
<evidence type="ECO:0000259" key="6">
    <source>
        <dbReference type="PROSITE" id="PS51340"/>
    </source>
</evidence>
<comment type="cofactor">
    <cofactor evidence="4">
        <name>pyridoxal 5'-phosphate</name>
        <dbReference type="ChEBI" id="CHEBI:597326"/>
    </cofactor>
</comment>
<dbReference type="InterPro" id="IPR000192">
    <property type="entry name" value="Aminotrans_V_dom"/>
</dbReference>
<dbReference type="GeneID" id="10510998"/>
<feature type="compositionally biased region" description="Low complexity" evidence="5">
    <location>
        <begin position="50"/>
        <end position="75"/>
    </location>
</feature>
<evidence type="ECO:0000256" key="2">
    <source>
        <dbReference type="ARBA" id="ARBA00022898"/>
    </source>
</evidence>
<dbReference type="GO" id="GO:0043545">
    <property type="term" value="P:molybdopterin cofactor metabolic process"/>
    <property type="evidence" value="ECO:0000318"/>
    <property type="project" value="GO_Central"/>
</dbReference>
<dbReference type="HAMAP" id="MF_03050">
    <property type="entry name" value="MOCOS"/>
    <property type="match status" value="1"/>
</dbReference>
<dbReference type="InterPro" id="IPR015424">
    <property type="entry name" value="PyrdxlP-dep_Trfase"/>
</dbReference>
<dbReference type="Pfam" id="PF00266">
    <property type="entry name" value="Aminotran_5"/>
    <property type="match status" value="1"/>
</dbReference>
<feature type="active site" evidence="4">
    <location>
        <position position="509"/>
    </location>
</feature>
<name>F1A5V2_DICPU</name>
<dbReference type="InterPro" id="IPR028886">
    <property type="entry name" value="MoCo_sulfurase"/>
</dbReference>
<feature type="region of interest" description="Disordered" evidence="5">
    <location>
        <begin position="618"/>
        <end position="653"/>
    </location>
</feature>
<dbReference type="RefSeq" id="XP_003295046.1">
    <property type="nucleotide sequence ID" value="XM_003294998.1"/>
</dbReference>
<dbReference type="Gene3D" id="3.40.640.10">
    <property type="entry name" value="Type I PLP-dependent aspartate aminotransferase-like (Major domain)"/>
    <property type="match status" value="1"/>
</dbReference>
<keyword evidence="1 4" id="KW-0808">Transferase</keyword>
<dbReference type="InterPro" id="IPR005303">
    <property type="entry name" value="MOCOS_middle"/>
</dbReference>
<keyword evidence="3 4" id="KW-0501">Molybdenum cofactor biosynthesis</keyword>
<evidence type="ECO:0000256" key="1">
    <source>
        <dbReference type="ARBA" id="ARBA00022679"/>
    </source>
</evidence>
<comment type="function">
    <text evidence="4">Sulfurates the molybdenum cofactor. Sulfation of molybdenum is essential for xanthine dehydrogenase (XDH) and aldehyde oxidase (ADO) enzymes in which molybdenum cofactor is liganded by 1 oxygen and 1 sulfur atom in active form.</text>
</comment>
<evidence type="ECO:0000256" key="5">
    <source>
        <dbReference type="SAM" id="MobiDB-lite"/>
    </source>
</evidence>
<dbReference type="InterPro" id="IPR015421">
    <property type="entry name" value="PyrdxlP-dep_Trfase_major"/>
</dbReference>
<dbReference type="OMA" id="PCTRCQM"/>
<dbReference type="AlphaFoldDB" id="F1A5V2"/>
<dbReference type="VEuPathDB" id="AmoebaDB:DICPUDRAFT_59401"/>
<dbReference type="OrthoDB" id="10264306at2759"/>
<dbReference type="PANTHER" id="PTHR14237:SF80">
    <property type="entry name" value="MOLYBDENUM COFACTOR SULFURASE"/>
    <property type="match status" value="1"/>
</dbReference>
<dbReference type="GO" id="GO:0006777">
    <property type="term" value="P:Mo-molybdopterin cofactor biosynthetic process"/>
    <property type="evidence" value="ECO:0007669"/>
    <property type="project" value="UniProtKB-UniRule"/>
</dbReference>
<dbReference type="eggNOG" id="KOG2142">
    <property type="taxonomic scope" value="Eukaryota"/>
</dbReference>